<proteinExistence type="predicted"/>
<accession>A0ACB9AA26</accession>
<keyword evidence="2" id="KW-1185">Reference proteome</keyword>
<dbReference type="EMBL" id="CM042054">
    <property type="protein sequence ID" value="KAI3706836.1"/>
    <property type="molecule type" value="Genomic_DNA"/>
</dbReference>
<evidence type="ECO:0000313" key="1">
    <source>
        <dbReference type="EMBL" id="KAI3706836.1"/>
    </source>
</evidence>
<reference evidence="1 2" key="2">
    <citation type="journal article" date="2022" name="Mol. Ecol. Resour.">
        <title>The genomes of chicory, endive, great burdock and yacon provide insights into Asteraceae paleo-polyploidization history and plant inulin production.</title>
        <authorList>
            <person name="Fan W."/>
            <person name="Wang S."/>
            <person name="Wang H."/>
            <person name="Wang A."/>
            <person name="Jiang F."/>
            <person name="Liu H."/>
            <person name="Zhao H."/>
            <person name="Xu D."/>
            <person name="Zhang Y."/>
        </authorList>
    </citation>
    <scope>NUCLEOTIDE SEQUENCE [LARGE SCALE GENOMIC DNA]</scope>
    <source>
        <strain evidence="2">cv. Niubang</strain>
    </source>
</reference>
<gene>
    <name evidence="1" type="ORF">L6452_24839</name>
</gene>
<name>A0ACB9AA26_ARCLA</name>
<evidence type="ECO:0000313" key="2">
    <source>
        <dbReference type="Proteomes" id="UP001055879"/>
    </source>
</evidence>
<dbReference type="Proteomes" id="UP001055879">
    <property type="component" value="Linkage Group LG08"/>
</dbReference>
<comment type="caution">
    <text evidence="1">The sequence shown here is derived from an EMBL/GenBank/DDBJ whole genome shotgun (WGS) entry which is preliminary data.</text>
</comment>
<reference evidence="2" key="1">
    <citation type="journal article" date="2022" name="Mol. Ecol. Resour.">
        <title>The genomes of chicory, endive, great burdock and yacon provide insights into Asteraceae palaeo-polyploidization history and plant inulin production.</title>
        <authorList>
            <person name="Fan W."/>
            <person name="Wang S."/>
            <person name="Wang H."/>
            <person name="Wang A."/>
            <person name="Jiang F."/>
            <person name="Liu H."/>
            <person name="Zhao H."/>
            <person name="Xu D."/>
            <person name="Zhang Y."/>
        </authorList>
    </citation>
    <scope>NUCLEOTIDE SEQUENCE [LARGE SCALE GENOMIC DNA]</scope>
    <source>
        <strain evidence="2">cv. Niubang</strain>
    </source>
</reference>
<organism evidence="1 2">
    <name type="scientific">Arctium lappa</name>
    <name type="common">Greater burdock</name>
    <name type="synonym">Lappa major</name>
    <dbReference type="NCBI Taxonomy" id="4217"/>
    <lineage>
        <taxon>Eukaryota</taxon>
        <taxon>Viridiplantae</taxon>
        <taxon>Streptophyta</taxon>
        <taxon>Embryophyta</taxon>
        <taxon>Tracheophyta</taxon>
        <taxon>Spermatophyta</taxon>
        <taxon>Magnoliopsida</taxon>
        <taxon>eudicotyledons</taxon>
        <taxon>Gunneridae</taxon>
        <taxon>Pentapetalae</taxon>
        <taxon>asterids</taxon>
        <taxon>campanulids</taxon>
        <taxon>Asterales</taxon>
        <taxon>Asteraceae</taxon>
        <taxon>Carduoideae</taxon>
        <taxon>Cardueae</taxon>
        <taxon>Arctiinae</taxon>
        <taxon>Arctium</taxon>
    </lineage>
</organism>
<protein>
    <submittedName>
        <fullName evidence="1">Uncharacterized protein</fullName>
    </submittedName>
</protein>
<sequence>MYLKDFEKYVKKKKISTLCKVGRLHPPTQDSTKSLSDSPCYGGLLDHHQLLYFIVHCFFNFDRISPIHFFLPSNPESLLGESFILALPIKQNSIFDI</sequence>